<proteinExistence type="predicted"/>
<dbReference type="EMBL" id="CM046131">
    <property type="protein sequence ID" value="KAI8430658.1"/>
    <property type="molecule type" value="Genomic_DNA"/>
</dbReference>
<comment type="caution">
    <text evidence="1">The sequence shown here is derived from an EMBL/GenBank/DDBJ whole genome shotgun (WGS) entry which is preliminary data.</text>
</comment>
<gene>
    <name evidence="1" type="ORF">MSG28_000858</name>
</gene>
<sequence length="133" mass="14705">MLRPVVLKTKYCVVRRETRLAVPRRPSRPAAARTILIAAAASGATARRPPAAPPAMRQLSKARDVITRAAHTRQPPAARFVRPCTPLPFAPRVALHSLPPVRCPRECIRCQAALQVRLGPVRPRPLGVRSTWY</sequence>
<dbReference type="Proteomes" id="UP001064048">
    <property type="component" value="Chromosome Z"/>
</dbReference>
<protein>
    <submittedName>
        <fullName evidence="1">Uncharacterized protein</fullName>
    </submittedName>
</protein>
<reference evidence="1 2" key="1">
    <citation type="journal article" date="2022" name="Genome Biol. Evol.">
        <title>The Spruce Budworm Genome: Reconstructing the Evolutionary History of Antifreeze Proteins.</title>
        <authorList>
            <person name="Beliveau C."/>
            <person name="Gagne P."/>
            <person name="Picq S."/>
            <person name="Vernygora O."/>
            <person name="Keeling C.I."/>
            <person name="Pinkney K."/>
            <person name="Doucet D."/>
            <person name="Wen F."/>
            <person name="Johnston J.S."/>
            <person name="Maaroufi H."/>
            <person name="Boyle B."/>
            <person name="Laroche J."/>
            <person name="Dewar K."/>
            <person name="Juretic N."/>
            <person name="Blackburn G."/>
            <person name="Nisole A."/>
            <person name="Brunet B."/>
            <person name="Brandao M."/>
            <person name="Lumley L."/>
            <person name="Duan J."/>
            <person name="Quan G."/>
            <person name="Lucarotti C.J."/>
            <person name="Roe A.D."/>
            <person name="Sperling F.A.H."/>
            <person name="Levesque R.C."/>
            <person name="Cusson M."/>
        </authorList>
    </citation>
    <scope>NUCLEOTIDE SEQUENCE [LARGE SCALE GENOMIC DNA]</scope>
    <source>
        <strain evidence="1">Glfc:IPQL:Cfum</strain>
    </source>
</reference>
<organism evidence="1 2">
    <name type="scientific">Choristoneura fumiferana</name>
    <name type="common">Spruce budworm moth</name>
    <name type="synonym">Archips fumiferana</name>
    <dbReference type="NCBI Taxonomy" id="7141"/>
    <lineage>
        <taxon>Eukaryota</taxon>
        <taxon>Metazoa</taxon>
        <taxon>Ecdysozoa</taxon>
        <taxon>Arthropoda</taxon>
        <taxon>Hexapoda</taxon>
        <taxon>Insecta</taxon>
        <taxon>Pterygota</taxon>
        <taxon>Neoptera</taxon>
        <taxon>Endopterygota</taxon>
        <taxon>Lepidoptera</taxon>
        <taxon>Glossata</taxon>
        <taxon>Ditrysia</taxon>
        <taxon>Tortricoidea</taxon>
        <taxon>Tortricidae</taxon>
        <taxon>Tortricinae</taxon>
        <taxon>Choristoneura</taxon>
    </lineage>
</organism>
<keyword evidence="2" id="KW-1185">Reference proteome</keyword>
<accession>A0ACC0K380</accession>
<evidence type="ECO:0000313" key="2">
    <source>
        <dbReference type="Proteomes" id="UP001064048"/>
    </source>
</evidence>
<evidence type="ECO:0000313" key="1">
    <source>
        <dbReference type="EMBL" id="KAI8430658.1"/>
    </source>
</evidence>
<name>A0ACC0K380_CHOFU</name>